<gene>
    <name evidence="6" type="ORF">FEM48_Zijuj03G0036500</name>
</gene>
<dbReference type="Pfam" id="PF21516">
    <property type="entry name" value="YqeH-like_C"/>
    <property type="match status" value="1"/>
</dbReference>
<feature type="transmembrane region" description="Helical" evidence="3">
    <location>
        <begin position="38"/>
        <end position="54"/>
    </location>
</feature>
<keyword evidence="1" id="KW-0175">Coiled coil</keyword>
<evidence type="ECO:0000256" key="1">
    <source>
        <dbReference type="SAM" id="Coils"/>
    </source>
</evidence>
<evidence type="ECO:0000259" key="5">
    <source>
        <dbReference type="Pfam" id="PF21516"/>
    </source>
</evidence>
<reference evidence="6" key="1">
    <citation type="journal article" date="2021" name="Front. Plant Sci.">
        <title>Chromosome-Scale Genome Assembly for Chinese Sour Jujube and Insights Into Its Genome Evolution and Domestication Signature.</title>
        <authorList>
            <person name="Shen L.-Y."/>
            <person name="Luo H."/>
            <person name="Wang X.-L."/>
            <person name="Wang X.-M."/>
            <person name="Qiu X.-J."/>
            <person name="Liu H."/>
            <person name="Zhou S.-S."/>
            <person name="Jia K.-H."/>
            <person name="Nie S."/>
            <person name="Bao Y.-T."/>
            <person name="Zhang R.-G."/>
            <person name="Yun Q.-Z."/>
            <person name="Chai Y.-H."/>
            <person name="Lu J.-Y."/>
            <person name="Li Y."/>
            <person name="Zhao S.-W."/>
            <person name="Mao J.-F."/>
            <person name="Jia S.-G."/>
            <person name="Mao Y.-M."/>
        </authorList>
    </citation>
    <scope>NUCLEOTIDE SEQUENCE</scope>
    <source>
        <strain evidence="6">AT0</strain>
        <tissue evidence="6">Leaf</tissue>
    </source>
</reference>
<dbReference type="GO" id="GO:0009570">
    <property type="term" value="C:chloroplast stroma"/>
    <property type="evidence" value="ECO:0007669"/>
    <property type="project" value="TreeGrafter"/>
</dbReference>
<dbReference type="PANTHER" id="PTHR46434">
    <property type="entry name" value="GENETIC INTERACTOR OF PROHIBITINS 3, MITOCHONDRIAL"/>
    <property type="match status" value="1"/>
</dbReference>
<evidence type="ECO:0000313" key="7">
    <source>
        <dbReference type="Proteomes" id="UP000813462"/>
    </source>
</evidence>
<dbReference type="EMBL" id="JAEACU010000003">
    <property type="protein sequence ID" value="KAH7536910.1"/>
    <property type="molecule type" value="Genomic_DNA"/>
</dbReference>
<accession>A0A978VMY5</accession>
<keyword evidence="3" id="KW-0472">Membrane</keyword>
<keyword evidence="3" id="KW-1133">Transmembrane helix</keyword>
<dbReference type="GO" id="GO:0009742">
    <property type="term" value="P:brassinosteroid mediated signaling pathway"/>
    <property type="evidence" value="ECO:0007669"/>
    <property type="project" value="TreeGrafter"/>
</dbReference>
<dbReference type="InterPro" id="IPR048422">
    <property type="entry name" value="NOA1/YqeH-like_C"/>
</dbReference>
<protein>
    <recommendedName>
        <fullName evidence="8">GTP-binding protein BRASSINAZOLE INSENSITIVE PALE GREEN 2, chloroplastic</fullName>
    </recommendedName>
</protein>
<evidence type="ECO:0000256" key="2">
    <source>
        <dbReference type="SAM" id="MobiDB-lite"/>
    </source>
</evidence>
<feature type="compositionally biased region" description="Acidic residues" evidence="2">
    <location>
        <begin position="179"/>
        <end position="208"/>
    </location>
</feature>
<feature type="coiled-coil region" evidence="1">
    <location>
        <begin position="670"/>
        <end position="697"/>
    </location>
</feature>
<evidence type="ECO:0008006" key="8">
    <source>
        <dbReference type="Google" id="ProtNLM"/>
    </source>
</evidence>
<dbReference type="CDD" id="cd01855">
    <property type="entry name" value="YqeH"/>
    <property type="match status" value="1"/>
</dbReference>
<sequence>MAILLSTATLLSFKLLNSHYTTPYQTTRPALFTGKATLFYYFISSYFNFSCFALKSRCFKIAFLFFVCLFVCLSGFSVQNNEHIKKVLFITCAAKNQPSIQPTQKIPGKISPRRGGGIRNPVLSEGRDEDESYAPICPGCGIFMQDKDPNLPGYYRKRELTIPESSDSEEAVEGIFEEFDDEEDEEEEEEYLDGVEDKYEDSEKEEGDLGIGDGFNWDSDEWEAKIMAEEANDLELDGFTPAGVGYGNIREETIEKAKRKKVSKAEKKRMAREAKKEKEVVTVCARCHSLRNYGQVKNQAAENLIPDFDFDRLIATRLVKPFGNGNASVVLMVVDCVDFDASFPVRAAKSLFKTIEERKNDPKLSKKLPKLVLVATKVDLLPSQISPARLDRWVRHRARAGGAPKLSGVYLVSAHKDLGVRNLLSFIKELAGPRGNVWVIGSQNAGKSTLINAFAKKEGAKVTKLTEAPVPGTTLGILRVGGILSAKAKLFDTPGLLHPYLVSIRLNRDEQKMVEIRKELRPRTYRMKVGQAIHVGGLMRLDLVQASVETIYVTVWTSPNISLHMGKIENAEETWRKHVGVRLQPPVGVERASEIGRWEDREIKVSGSSWDVNSIDISVAGLGWLSLGLKGEATLTLWTFDGIEITLREPLVLDRAKFLERPGFWLPKAVSDAIGNQTKLEAQRKKVEEENAESLLEVSS</sequence>
<evidence type="ECO:0000256" key="3">
    <source>
        <dbReference type="SAM" id="Phobius"/>
    </source>
</evidence>
<dbReference type="InterPro" id="IPR050896">
    <property type="entry name" value="Mito_lipid_metab_GTPase"/>
</dbReference>
<dbReference type="Pfam" id="PF01926">
    <property type="entry name" value="MMR_HSR1"/>
    <property type="match status" value="1"/>
</dbReference>
<organism evidence="6 7">
    <name type="scientific">Ziziphus jujuba var. spinosa</name>
    <dbReference type="NCBI Taxonomy" id="714518"/>
    <lineage>
        <taxon>Eukaryota</taxon>
        <taxon>Viridiplantae</taxon>
        <taxon>Streptophyta</taxon>
        <taxon>Embryophyta</taxon>
        <taxon>Tracheophyta</taxon>
        <taxon>Spermatophyta</taxon>
        <taxon>Magnoliopsida</taxon>
        <taxon>eudicotyledons</taxon>
        <taxon>Gunneridae</taxon>
        <taxon>Pentapetalae</taxon>
        <taxon>rosids</taxon>
        <taxon>fabids</taxon>
        <taxon>Rosales</taxon>
        <taxon>Rhamnaceae</taxon>
        <taxon>Paliureae</taxon>
        <taxon>Ziziphus</taxon>
    </lineage>
</organism>
<dbReference type="AlphaFoldDB" id="A0A978VMY5"/>
<dbReference type="GO" id="GO:0005739">
    <property type="term" value="C:mitochondrion"/>
    <property type="evidence" value="ECO:0007669"/>
    <property type="project" value="TreeGrafter"/>
</dbReference>
<evidence type="ECO:0000259" key="4">
    <source>
        <dbReference type="Pfam" id="PF01926"/>
    </source>
</evidence>
<feature type="region of interest" description="Disordered" evidence="2">
    <location>
        <begin position="179"/>
        <end position="214"/>
    </location>
</feature>
<feature type="domain" description="NOA1/YqeH-like C-terminal" evidence="5">
    <location>
        <begin position="553"/>
        <end position="650"/>
    </location>
</feature>
<feature type="transmembrane region" description="Helical" evidence="3">
    <location>
        <begin position="61"/>
        <end position="78"/>
    </location>
</feature>
<evidence type="ECO:0000313" key="6">
    <source>
        <dbReference type="EMBL" id="KAH7536910.1"/>
    </source>
</evidence>
<dbReference type="GO" id="GO:1901259">
    <property type="term" value="P:chloroplast rRNA processing"/>
    <property type="evidence" value="ECO:0007669"/>
    <property type="project" value="TreeGrafter"/>
</dbReference>
<dbReference type="Gene3D" id="3.40.50.300">
    <property type="entry name" value="P-loop containing nucleotide triphosphate hydrolases"/>
    <property type="match status" value="1"/>
</dbReference>
<keyword evidence="3" id="KW-0812">Transmembrane</keyword>
<dbReference type="Proteomes" id="UP000813462">
    <property type="component" value="Unassembled WGS sequence"/>
</dbReference>
<dbReference type="GO" id="GO:0005525">
    <property type="term" value="F:GTP binding"/>
    <property type="evidence" value="ECO:0007669"/>
    <property type="project" value="InterPro"/>
</dbReference>
<dbReference type="SUPFAM" id="SSF52540">
    <property type="entry name" value="P-loop containing nucleoside triphosphate hydrolases"/>
    <property type="match status" value="1"/>
</dbReference>
<comment type="caution">
    <text evidence="6">The sequence shown here is derived from an EMBL/GenBank/DDBJ whole genome shotgun (WGS) entry which is preliminary data.</text>
</comment>
<dbReference type="InterPro" id="IPR006073">
    <property type="entry name" value="GTP-bd"/>
</dbReference>
<name>A0A978VMY5_ZIZJJ</name>
<dbReference type="InterPro" id="IPR027417">
    <property type="entry name" value="P-loop_NTPase"/>
</dbReference>
<feature type="domain" description="G" evidence="4">
    <location>
        <begin position="437"/>
        <end position="504"/>
    </location>
</feature>
<dbReference type="PANTHER" id="PTHR46434:SF3">
    <property type="entry name" value="GTP-BINDING PROTEIN BRASSINAZOLE INSENSITIVE PALE GREEN 2, CHLOROPLASTIC"/>
    <property type="match status" value="1"/>
</dbReference>
<proteinExistence type="predicted"/>